<feature type="chain" id="PRO_5012994872" evidence="2">
    <location>
        <begin position="16"/>
        <end position="288"/>
    </location>
</feature>
<sequence>MILALLVLPILVVSANPFHKYPYVFLLDVGNEELEKVNTEQIRLSSPGGSVALRYPAIGNGDDIAHVRVSGIDFGTDLKANIVDGGPGYKYVVIVLMGKPVAYDAIITIQTVPNIVSDDSIQTLEDNSSGNSNEDGSSTYQVSEEDQNNSAEDLTDSSDSEEAIQVGRNDKNGELTQEKDVRINQPPAERYTSDDDYSHSDNNQPAIADQSLYSQYGALKPDLYNGVEVYPQESIRENSEPASADQSYDARSVNTEEIYDDYEENDSRRYIDTNNNFIDTNDASAVAY</sequence>
<keyword evidence="4" id="KW-1185">Reference proteome</keyword>
<name>A0A0L7L8A7_OPEBR</name>
<feature type="compositionally biased region" description="Low complexity" evidence="1">
    <location>
        <begin position="125"/>
        <end position="138"/>
    </location>
</feature>
<accession>A0A0L7L8A7</accession>
<gene>
    <name evidence="3" type="ORF">OBRU01_13398</name>
</gene>
<feature type="signal peptide" evidence="2">
    <location>
        <begin position="1"/>
        <end position="15"/>
    </location>
</feature>
<feature type="region of interest" description="Disordered" evidence="1">
    <location>
        <begin position="122"/>
        <end position="205"/>
    </location>
</feature>
<dbReference type="EMBL" id="JTDY01002361">
    <property type="protein sequence ID" value="KOB71585.1"/>
    <property type="molecule type" value="Genomic_DNA"/>
</dbReference>
<proteinExistence type="predicted"/>
<comment type="caution">
    <text evidence="3">The sequence shown here is derived from an EMBL/GenBank/DDBJ whole genome shotgun (WGS) entry which is preliminary data.</text>
</comment>
<protein>
    <submittedName>
        <fullName evidence="3">Uncharacterized protein</fullName>
    </submittedName>
</protein>
<feature type="compositionally biased region" description="Basic and acidic residues" evidence="1">
    <location>
        <begin position="168"/>
        <end position="182"/>
    </location>
</feature>
<feature type="compositionally biased region" description="Acidic residues" evidence="1">
    <location>
        <begin position="143"/>
        <end position="162"/>
    </location>
</feature>
<evidence type="ECO:0000313" key="3">
    <source>
        <dbReference type="EMBL" id="KOB71585.1"/>
    </source>
</evidence>
<reference evidence="3 4" key="1">
    <citation type="journal article" date="2015" name="Genome Biol. Evol.">
        <title>The genome of winter moth (Operophtera brumata) provides a genomic perspective on sexual dimorphism and phenology.</title>
        <authorList>
            <person name="Derks M.F."/>
            <person name="Smit S."/>
            <person name="Salis L."/>
            <person name="Schijlen E."/>
            <person name="Bossers A."/>
            <person name="Mateman C."/>
            <person name="Pijl A.S."/>
            <person name="de Ridder D."/>
            <person name="Groenen M.A."/>
            <person name="Visser M.E."/>
            <person name="Megens H.J."/>
        </authorList>
    </citation>
    <scope>NUCLEOTIDE SEQUENCE [LARGE SCALE GENOMIC DNA]</scope>
    <source>
        <strain evidence="3">WM2013NL</strain>
        <tissue evidence="3">Head and thorax</tissue>
    </source>
</reference>
<evidence type="ECO:0000256" key="1">
    <source>
        <dbReference type="SAM" id="MobiDB-lite"/>
    </source>
</evidence>
<dbReference type="AlphaFoldDB" id="A0A0L7L8A7"/>
<keyword evidence="2" id="KW-0732">Signal</keyword>
<evidence type="ECO:0000256" key="2">
    <source>
        <dbReference type="SAM" id="SignalP"/>
    </source>
</evidence>
<organism evidence="3 4">
    <name type="scientific">Operophtera brumata</name>
    <name type="common">Winter moth</name>
    <name type="synonym">Phalaena brumata</name>
    <dbReference type="NCBI Taxonomy" id="104452"/>
    <lineage>
        <taxon>Eukaryota</taxon>
        <taxon>Metazoa</taxon>
        <taxon>Ecdysozoa</taxon>
        <taxon>Arthropoda</taxon>
        <taxon>Hexapoda</taxon>
        <taxon>Insecta</taxon>
        <taxon>Pterygota</taxon>
        <taxon>Neoptera</taxon>
        <taxon>Endopterygota</taxon>
        <taxon>Lepidoptera</taxon>
        <taxon>Glossata</taxon>
        <taxon>Ditrysia</taxon>
        <taxon>Geometroidea</taxon>
        <taxon>Geometridae</taxon>
        <taxon>Larentiinae</taxon>
        <taxon>Operophtera</taxon>
    </lineage>
</organism>
<evidence type="ECO:0000313" key="4">
    <source>
        <dbReference type="Proteomes" id="UP000037510"/>
    </source>
</evidence>
<dbReference type="Proteomes" id="UP000037510">
    <property type="component" value="Unassembled WGS sequence"/>
</dbReference>